<protein>
    <submittedName>
        <fullName evidence="2">Uncharacterized protein</fullName>
    </submittedName>
</protein>
<keyword evidence="1" id="KW-0472">Membrane</keyword>
<keyword evidence="3" id="KW-1185">Reference proteome</keyword>
<evidence type="ECO:0000313" key="2">
    <source>
        <dbReference type="EMBL" id="KAK1628004.1"/>
    </source>
</evidence>
<dbReference type="Proteomes" id="UP001231189">
    <property type="component" value="Unassembled WGS sequence"/>
</dbReference>
<evidence type="ECO:0000256" key="1">
    <source>
        <dbReference type="SAM" id="Phobius"/>
    </source>
</evidence>
<sequence length="149" mass="17158">MIVYGSEPPTALDILPLPLHQRTNMDFDERTTAMKKLHEETRANIQDHVLATRLNAMKKERVFEEGDLVWVHLRKERFPQERNSKLEPEEMAFQAQHEIKTIYLIRQGNSLLEGEIDAIAIVIELDIISIIIIIISTIYTAISTAASRH</sequence>
<name>A0AAD8RMY8_LOLMU</name>
<reference evidence="2" key="1">
    <citation type="submission" date="2023-07" db="EMBL/GenBank/DDBJ databases">
        <title>A chromosome-level genome assembly of Lolium multiflorum.</title>
        <authorList>
            <person name="Chen Y."/>
            <person name="Copetti D."/>
            <person name="Kolliker R."/>
            <person name="Studer B."/>
        </authorList>
    </citation>
    <scope>NUCLEOTIDE SEQUENCE</scope>
    <source>
        <strain evidence="2">02402/16</strain>
        <tissue evidence="2">Leaf</tissue>
    </source>
</reference>
<dbReference type="AlphaFoldDB" id="A0AAD8RMY8"/>
<feature type="transmembrane region" description="Helical" evidence="1">
    <location>
        <begin position="118"/>
        <end position="142"/>
    </location>
</feature>
<keyword evidence="1" id="KW-0812">Transmembrane</keyword>
<organism evidence="2 3">
    <name type="scientific">Lolium multiflorum</name>
    <name type="common">Italian ryegrass</name>
    <name type="synonym">Lolium perenne subsp. multiflorum</name>
    <dbReference type="NCBI Taxonomy" id="4521"/>
    <lineage>
        <taxon>Eukaryota</taxon>
        <taxon>Viridiplantae</taxon>
        <taxon>Streptophyta</taxon>
        <taxon>Embryophyta</taxon>
        <taxon>Tracheophyta</taxon>
        <taxon>Spermatophyta</taxon>
        <taxon>Magnoliopsida</taxon>
        <taxon>Liliopsida</taxon>
        <taxon>Poales</taxon>
        <taxon>Poaceae</taxon>
        <taxon>BOP clade</taxon>
        <taxon>Pooideae</taxon>
        <taxon>Poodae</taxon>
        <taxon>Poeae</taxon>
        <taxon>Poeae Chloroplast Group 2 (Poeae type)</taxon>
        <taxon>Loliodinae</taxon>
        <taxon>Loliinae</taxon>
        <taxon>Lolium</taxon>
    </lineage>
</organism>
<comment type="caution">
    <text evidence="2">The sequence shown here is derived from an EMBL/GenBank/DDBJ whole genome shotgun (WGS) entry which is preliminary data.</text>
</comment>
<proteinExistence type="predicted"/>
<keyword evidence="1" id="KW-1133">Transmembrane helix</keyword>
<gene>
    <name evidence="2" type="ORF">QYE76_002319</name>
</gene>
<dbReference type="EMBL" id="JAUUTY010000005">
    <property type="protein sequence ID" value="KAK1628004.1"/>
    <property type="molecule type" value="Genomic_DNA"/>
</dbReference>
<accession>A0AAD8RMY8</accession>
<evidence type="ECO:0000313" key="3">
    <source>
        <dbReference type="Proteomes" id="UP001231189"/>
    </source>
</evidence>